<organism evidence="2 3">
    <name type="scientific">Streptomyces indiaensis</name>
    <dbReference type="NCBI Taxonomy" id="284033"/>
    <lineage>
        <taxon>Bacteria</taxon>
        <taxon>Bacillati</taxon>
        <taxon>Actinomycetota</taxon>
        <taxon>Actinomycetes</taxon>
        <taxon>Kitasatosporales</taxon>
        <taxon>Streptomycetaceae</taxon>
        <taxon>Streptomyces</taxon>
    </lineage>
</organism>
<proteinExistence type="predicted"/>
<gene>
    <name evidence="2" type="ORF">GCM10010104_67250</name>
</gene>
<accession>A0ABN3EJV2</accession>
<evidence type="ECO:0000313" key="3">
    <source>
        <dbReference type="Proteomes" id="UP001501474"/>
    </source>
</evidence>
<sequence>MDLAEYEVLRAPTPRRHRRKADSPNAERTRSRPYSADAADAYLGGHGVEPVTVIGGPGVSGVLRLPATGP</sequence>
<keyword evidence="3" id="KW-1185">Reference proteome</keyword>
<name>A0ABN3EJV2_9ACTN</name>
<dbReference type="RefSeq" id="WP_234846318.1">
    <property type="nucleotide sequence ID" value="NZ_BAAART010000209.1"/>
</dbReference>
<feature type="region of interest" description="Disordered" evidence="1">
    <location>
        <begin position="1"/>
        <end position="35"/>
    </location>
</feature>
<reference evidence="2 3" key="1">
    <citation type="journal article" date="2019" name="Int. J. Syst. Evol. Microbiol.">
        <title>The Global Catalogue of Microorganisms (GCM) 10K type strain sequencing project: providing services to taxonomists for standard genome sequencing and annotation.</title>
        <authorList>
            <consortium name="The Broad Institute Genomics Platform"/>
            <consortium name="The Broad Institute Genome Sequencing Center for Infectious Disease"/>
            <person name="Wu L."/>
            <person name="Ma J."/>
        </authorList>
    </citation>
    <scope>NUCLEOTIDE SEQUENCE [LARGE SCALE GENOMIC DNA]</scope>
    <source>
        <strain evidence="2 3">JCM 3053</strain>
    </source>
</reference>
<comment type="caution">
    <text evidence="2">The sequence shown here is derived from an EMBL/GenBank/DDBJ whole genome shotgun (WGS) entry which is preliminary data.</text>
</comment>
<dbReference type="EMBL" id="BAAART010000209">
    <property type="protein sequence ID" value="GAA2260182.1"/>
    <property type="molecule type" value="Genomic_DNA"/>
</dbReference>
<protein>
    <submittedName>
        <fullName evidence="2">Uncharacterized protein</fullName>
    </submittedName>
</protein>
<feature type="compositionally biased region" description="Basic and acidic residues" evidence="1">
    <location>
        <begin position="21"/>
        <end position="30"/>
    </location>
</feature>
<evidence type="ECO:0000313" key="2">
    <source>
        <dbReference type="EMBL" id="GAA2260182.1"/>
    </source>
</evidence>
<dbReference type="Proteomes" id="UP001501474">
    <property type="component" value="Unassembled WGS sequence"/>
</dbReference>
<evidence type="ECO:0000256" key="1">
    <source>
        <dbReference type="SAM" id="MobiDB-lite"/>
    </source>
</evidence>